<dbReference type="NCBIfam" id="NF008305">
    <property type="entry name" value="PRK11097.1"/>
    <property type="match status" value="1"/>
</dbReference>
<keyword evidence="3 10" id="KW-0732">Signal</keyword>
<keyword evidence="5" id="KW-0136">Cellulose degradation</keyword>
<evidence type="ECO:0000256" key="3">
    <source>
        <dbReference type="ARBA" id="ARBA00022729"/>
    </source>
</evidence>
<dbReference type="InterPro" id="IPR012341">
    <property type="entry name" value="6hp_glycosidase-like_sf"/>
</dbReference>
<evidence type="ECO:0000256" key="10">
    <source>
        <dbReference type="SAM" id="SignalP"/>
    </source>
</evidence>
<keyword evidence="7 9" id="KW-0119">Carbohydrate metabolism</keyword>
<dbReference type="InterPro" id="IPR019834">
    <property type="entry name" value="Glyco_hydro_8_CS"/>
</dbReference>
<evidence type="ECO:0000313" key="11">
    <source>
        <dbReference type="EMBL" id="MCF5108857.1"/>
    </source>
</evidence>
<comment type="catalytic activity">
    <reaction evidence="1">
        <text>Endohydrolysis of (1-&gt;4)-beta-D-glucosidic linkages in cellulose, lichenin and cereal beta-D-glucans.</text>
        <dbReference type="EC" id="3.2.1.4"/>
    </reaction>
</comment>
<accession>A0ABS9F962</accession>
<keyword evidence="12" id="KW-1185">Reference proteome</keyword>
<evidence type="ECO:0000256" key="8">
    <source>
        <dbReference type="PROSITE-ProRule" id="PRU10058"/>
    </source>
</evidence>
<dbReference type="PROSITE" id="PS00812">
    <property type="entry name" value="GLYCOSYL_HYDROL_F8"/>
    <property type="match status" value="1"/>
</dbReference>
<feature type="chain" id="PRO_5046584058" description="Glucanase" evidence="10">
    <location>
        <begin position="30"/>
        <end position="379"/>
    </location>
</feature>
<organism evidence="11 12">
    <name type="scientific">Pseudomonas gessardii</name>
    <dbReference type="NCBI Taxonomy" id="78544"/>
    <lineage>
        <taxon>Bacteria</taxon>
        <taxon>Pseudomonadati</taxon>
        <taxon>Pseudomonadota</taxon>
        <taxon>Gammaproteobacteria</taxon>
        <taxon>Pseudomonadales</taxon>
        <taxon>Pseudomonadaceae</taxon>
        <taxon>Pseudomonas</taxon>
    </lineage>
</organism>
<dbReference type="Proteomes" id="UP000814003">
    <property type="component" value="Unassembled WGS sequence"/>
</dbReference>
<feature type="active site" description="Nucleophile" evidence="8">
    <location>
        <position position="126"/>
    </location>
</feature>
<evidence type="ECO:0000256" key="9">
    <source>
        <dbReference type="RuleBase" id="RU361167"/>
    </source>
</evidence>
<evidence type="ECO:0000313" key="12">
    <source>
        <dbReference type="Proteomes" id="UP000814003"/>
    </source>
</evidence>
<keyword evidence="4 9" id="KW-0378">Hydrolase</keyword>
<evidence type="ECO:0000256" key="4">
    <source>
        <dbReference type="ARBA" id="ARBA00022801"/>
    </source>
</evidence>
<dbReference type="InterPro" id="IPR002037">
    <property type="entry name" value="Glyco_hydro_8"/>
</dbReference>
<dbReference type="GO" id="GO:0008810">
    <property type="term" value="F:cellulase activity"/>
    <property type="evidence" value="ECO:0007669"/>
    <property type="project" value="UniProtKB-EC"/>
</dbReference>
<keyword evidence="6 9" id="KW-0326">Glycosidase</keyword>
<evidence type="ECO:0000256" key="1">
    <source>
        <dbReference type="ARBA" id="ARBA00000966"/>
    </source>
</evidence>
<gene>
    <name evidence="11" type="primary">bcsZ</name>
    <name evidence="11" type="ORF">GIW56_18620</name>
</gene>
<comment type="caution">
    <text evidence="11">The sequence shown here is derived from an EMBL/GenBank/DDBJ whole genome shotgun (WGS) entry which is preliminary data.</text>
</comment>
<dbReference type="Gene3D" id="1.50.10.10">
    <property type="match status" value="1"/>
</dbReference>
<feature type="signal peptide" evidence="10">
    <location>
        <begin position="1"/>
        <end position="29"/>
    </location>
</feature>
<evidence type="ECO:0000256" key="2">
    <source>
        <dbReference type="ARBA" id="ARBA00009209"/>
    </source>
</evidence>
<name>A0ABS9F962_9PSED</name>
<reference evidence="11 12" key="1">
    <citation type="submission" date="2019-11" db="EMBL/GenBank/DDBJ databases">
        <title>Epiphytic Pseudomonas syringae from cherry orchards.</title>
        <authorList>
            <person name="Hulin M.T."/>
        </authorList>
    </citation>
    <scope>NUCLEOTIDE SEQUENCE [LARGE SCALE GENOMIC DNA]</scope>
    <source>
        <strain evidence="11 12">PA-6-5B</strain>
    </source>
</reference>
<dbReference type="EMBL" id="WKED01000036">
    <property type="protein sequence ID" value="MCF5108857.1"/>
    <property type="molecule type" value="Genomic_DNA"/>
</dbReference>
<proteinExistence type="inferred from homology"/>
<dbReference type="SUPFAM" id="SSF48208">
    <property type="entry name" value="Six-hairpin glycosidases"/>
    <property type="match status" value="1"/>
</dbReference>
<evidence type="ECO:0000256" key="5">
    <source>
        <dbReference type="ARBA" id="ARBA00023001"/>
    </source>
</evidence>
<evidence type="ECO:0000256" key="6">
    <source>
        <dbReference type="ARBA" id="ARBA00023295"/>
    </source>
</evidence>
<sequence>MKSKSVSVNIARSLLLAAALPFMAGPALGASQCAWPAWENYKQQMISADGRVIDASSPQQVTTSEGQSYGLFFALVANDPQSFERLLNWTRDNLASGAFDRHLPAWQWGLNKDGQWRVLDSNNASDADLWIAYSLLEAGRLWRRPDYLALGQHLLWRSAAQTLRMLPGLGLMILPGDVGFDSPQGWRLNPSYVPPQLLTRFSLIAPIWAEVAENSRRLLLEGAPKGFAADWLMWQAGQGFVADAKSAIGSYDAIRVYLWLGMLAPDARERTVLLDHFKPMLEATARLGHVPEQVETRSGEAMGTGPVSFSAALLPLLASDPSASAALVAQRERLRQSPPLADAYYNQSLVMFGQGWDEQRYRFDKDGRLQPNWTPPCTQ</sequence>
<dbReference type="RefSeq" id="WP_413469174.1">
    <property type="nucleotide sequence ID" value="NZ_WKED01000036.1"/>
</dbReference>
<dbReference type="PRINTS" id="PR00735">
    <property type="entry name" value="GLHYDRLASE8"/>
</dbReference>
<comment type="similarity">
    <text evidence="2 9">Belongs to the glycosyl hydrolase 8 (cellulase D) family.</text>
</comment>
<keyword evidence="7 9" id="KW-0624">Polysaccharide degradation</keyword>
<dbReference type="EC" id="3.2.1.-" evidence="9"/>
<dbReference type="Pfam" id="PF01270">
    <property type="entry name" value="Glyco_hydro_8"/>
    <property type="match status" value="1"/>
</dbReference>
<protein>
    <recommendedName>
        <fullName evidence="9">Glucanase</fullName>
        <ecNumber evidence="9">3.2.1.-</ecNumber>
    </recommendedName>
</protein>
<evidence type="ECO:0000256" key="7">
    <source>
        <dbReference type="ARBA" id="ARBA00023326"/>
    </source>
</evidence>
<dbReference type="InterPro" id="IPR008928">
    <property type="entry name" value="6-hairpin_glycosidase_sf"/>
</dbReference>